<dbReference type="Pfam" id="PF00535">
    <property type="entry name" value="Glycos_transf_2"/>
    <property type="match status" value="1"/>
</dbReference>
<protein>
    <recommendedName>
        <fullName evidence="5">Glycosyltransferase 2-like domain-containing protein</fullName>
    </recommendedName>
</protein>
<evidence type="ECO:0000256" key="3">
    <source>
        <dbReference type="ARBA" id="ARBA00022676"/>
    </source>
</evidence>
<keyword evidence="3" id="KW-0328">Glycosyltransferase</keyword>
<evidence type="ECO:0000313" key="7">
    <source>
        <dbReference type="Proteomes" id="UP000444980"/>
    </source>
</evidence>
<comment type="pathway">
    <text evidence="1">Cell wall biogenesis; cell wall polysaccharide biosynthesis.</text>
</comment>
<accession>A0A7I9UZL7</accession>
<dbReference type="InterPro" id="IPR029044">
    <property type="entry name" value="Nucleotide-diphossugar_trans"/>
</dbReference>
<comment type="similarity">
    <text evidence="2">Belongs to the glycosyltransferase 2 family.</text>
</comment>
<evidence type="ECO:0000256" key="4">
    <source>
        <dbReference type="ARBA" id="ARBA00022679"/>
    </source>
</evidence>
<dbReference type="GO" id="GO:0016757">
    <property type="term" value="F:glycosyltransferase activity"/>
    <property type="evidence" value="ECO:0007669"/>
    <property type="project" value="UniProtKB-KW"/>
</dbReference>
<evidence type="ECO:0000313" key="6">
    <source>
        <dbReference type="EMBL" id="GED98565.1"/>
    </source>
</evidence>
<name>A0A7I9UZL7_9ACTN</name>
<evidence type="ECO:0000256" key="2">
    <source>
        <dbReference type="ARBA" id="ARBA00006739"/>
    </source>
</evidence>
<sequence>MDEIDRCERGGVVAVIVTHNRVGLLAEAIKSVLDQTVRVRRVIVVDNCSTDETWSYLKGSADRVGGIRTAANTGGAGGFARGIAWACELGAEAIWLMDDDAVAQPDCLEELLRARAVANGAPFVAPLVLEPGGALGPRNRPFLSADFPQGVAAARNGHGACLAASFVGPLIDGAAARATHAPLEDFFIWHDDTEYLARLATGGSGRYVPAAAVVHRPVGAGPGHFRADRARGSIRNLVWCVREAHSSAIGVRAWLELLRVVSVQQVGTGQSIPTALGAVVAGVWDGIRSLPRHRTLAEVLAESREGDELIRLAVAGNSSAAPSDYCE</sequence>
<dbReference type="PANTHER" id="PTHR43179:SF12">
    <property type="entry name" value="GALACTOFURANOSYLTRANSFERASE GLFT2"/>
    <property type="match status" value="1"/>
</dbReference>
<feature type="domain" description="Glycosyltransferase 2-like" evidence="5">
    <location>
        <begin position="15"/>
        <end position="114"/>
    </location>
</feature>
<dbReference type="Proteomes" id="UP000444980">
    <property type="component" value="Unassembled WGS sequence"/>
</dbReference>
<dbReference type="InterPro" id="IPR001173">
    <property type="entry name" value="Glyco_trans_2-like"/>
</dbReference>
<dbReference type="EMBL" id="BJOU01000002">
    <property type="protein sequence ID" value="GED98565.1"/>
    <property type="molecule type" value="Genomic_DNA"/>
</dbReference>
<organism evidence="6 7">
    <name type="scientific">Gordonia crocea</name>
    <dbReference type="NCBI Taxonomy" id="589162"/>
    <lineage>
        <taxon>Bacteria</taxon>
        <taxon>Bacillati</taxon>
        <taxon>Actinomycetota</taxon>
        <taxon>Actinomycetes</taxon>
        <taxon>Mycobacteriales</taxon>
        <taxon>Gordoniaceae</taxon>
        <taxon>Gordonia</taxon>
    </lineage>
</organism>
<evidence type="ECO:0000259" key="5">
    <source>
        <dbReference type="Pfam" id="PF00535"/>
    </source>
</evidence>
<keyword evidence="7" id="KW-1185">Reference proteome</keyword>
<reference evidence="7" key="1">
    <citation type="submission" date="2019-06" db="EMBL/GenBank/DDBJ databases">
        <title>Gordonia isolated from sludge of a wastewater treatment plant.</title>
        <authorList>
            <person name="Tamura T."/>
            <person name="Aoyama K."/>
            <person name="Kang Y."/>
            <person name="Saito S."/>
            <person name="Akiyama N."/>
            <person name="Yazawa K."/>
            <person name="Gonoi T."/>
            <person name="Mikami Y."/>
        </authorList>
    </citation>
    <scope>NUCLEOTIDE SEQUENCE [LARGE SCALE GENOMIC DNA]</scope>
    <source>
        <strain evidence="7">NBRC 107697</strain>
    </source>
</reference>
<comment type="caution">
    <text evidence="6">The sequence shown here is derived from an EMBL/GenBank/DDBJ whole genome shotgun (WGS) entry which is preliminary data.</text>
</comment>
<evidence type="ECO:0000256" key="1">
    <source>
        <dbReference type="ARBA" id="ARBA00004776"/>
    </source>
</evidence>
<gene>
    <name evidence="6" type="ORF">nbrc107697_26040</name>
</gene>
<dbReference type="AlphaFoldDB" id="A0A7I9UZL7"/>
<dbReference type="RefSeq" id="WP_161927967.1">
    <property type="nucleotide sequence ID" value="NZ_BJOU01000002.1"/>
</dbReference>
<keyword evidence="4" id="KW-0808">Transferase</keyword>
<dbReference type="Gene3D" id="3.90.550.10">
    <property type="entry name" value="Spore Coat Polysaccharide Biosynthesis Protein SpsA, Chain A"/>
    <property type="match status" value="1"/>
</dbReference>
<dbReference type="SUPFAM" id="SSF53448">
    <property type="entry name" value="Nucleotide-diphospho-sugar transferases"/>
    <property type="match status" value="1"/>
</dbReference>
<dbReference type="OrthoDB" id="5243838at2"/>
<dbReference type="PANTHER" id="PTHR43179">
    <property type="entry name" value="RHAMNOSYLTRANSFERASE WBBL"/>
    <property type="match status" value="1"/>
</dbReference>
<proteinExistence type="inferred from homology"/>